<name>A0A6J4H506_9SPHI</name>
<dbReference type="SUPFAM" id="SSF53271">
    <property type="entry name" value="PRTase-like"/>
    <property type="match status" value="1"/>
</dbReference>
<protein>
    <submittedName>
        <fullName evidence="2">Phosphoribosyltransferase</fullName>
    </submittedName>
</protein>
<keyword evidence="2" id="KW-0808">Transferase</keyword>
<gene>
    <name evidence="2" type="ORF">AVDCRST_MAG56-111</name>
</gene>
<dbReference type="InterPro" id="IPR029057">
    <property type="entry name" value="PRTase-like"/>
</dbReference>
<dbReference type="EMBL" id="CADCTQ010000015">
    <property type="protein sequence ID" value="CAA9215181.1"/>
    <property type="molecule type" value="Genomic_DNA"/>
</dbReference>
<proteinExistence type="predicted"/>
<sequence>MNYRSIEDLNRSIVSNLGKVPRGTDLVVGVPRSGLLAANLLALHLNLPLTDVEGFVNGRILQSGNRFKKHVKPFDEYKRVVFLDDSLYSGSALKAVKEQVKGLYPDKEIFFGAVFVVPDGAGMLDFHFDVCKWPRLFEWNMMHSSSLENCCVDIDGVLCKDPTAEDNDDGPNYERFLADAVPLLHTTATIGYLVTNRLEKYRAQTEAWMARHNIKYKHLIMRDLPNKEARLKANDHGGFKASMYLKYDCWLFIESSEVQAWQIANISGRPVYCVDARKMIYPNVIRQTNGRVKKLLVRTLRMFSV</sequence>
<dbReference type="Pfam" id="PF00156">
    <property type="entry name" value="Pribosyltran"/>
    <property type="match status" value="1"/>
</dbReference>
<dbReference type="InterPro" id="IPR023214">
    <property type="entry name" value="HAD_sf"/>
</dbReference>
<dbReference type="InterPro" id="IPR000836">
    <property type="entry name" value="PRTase_dom"/>
</dbReference>
<dbReference type="GO" id="GO:0016757">
    <property type="term" value="F:glycosyltransferase activity"/>
    <property type="evidence" value="ECO:0007669"/>
    <property type="project" value="UniProtKB-KW"/>
</dbReference>
<keyword evidence="2" id="KW-0328">Glycosyltransferase</keyword>
<evidence type="ECO:0000259" key="1">
    <source>
        <dbReference type="Pfam" id="PF00156"/>
    </source>
</evidence>
<feature type="domain" description="Phosphoribosyltransferase" evidence="1">
    <location>
        <begin position="13"/>
        <end position="133"/>
    </location>
</feature>
<dbReference type="CDD" id="cd06223">
    <property type="entry name" value="PRTases_typeI"/>
    <property type="match status" value="1"/>
</dbReference>
<accession>A0A6J4H506</accession>
<evidence type="ECO:0000313" key="2">
    <source>
        <dbReference type="EMBL" id="CAA9215181.1"/>
    </source>
</evidence>
<dbReference type="Gene3D" id="3.40.50.2020">
    <property type="match status" value="1"/>
</dbReference>
<reference evidence="2" key="1">
    <citation type="submission" date="2020-02" db="EMBL/GenBank/DDBJ databases">
        <authorList>
            <person name="Meier V. D."/>
        </authorList>
    </citation>
    <scope>NUCLEOTIDE SEQUENCE</scope>
    <source>
        <strain evidence="2">AVDCRST_MAG56</strain>
    </source>
</reference>
<dbReference type="AlphaFoldDB" id="A0A6J4H506"/>
<dbReference type="Gene3D" id="3.40.50.1000">
    <property type="entry name" value="HAD superfamily/HAD-like"/>
    <property type="match status" value="1"/>
</dbReference>
<organism evidence="2">
    <name type="scientific">uncultured Cytophagales bacterium</name>
    <dbReference type="NCBI Taxonomy" id="158755"/>
    <lineage>
        <taxon>Bacteria</taxon>
        <taxon>Pseudomonadati</taxon>
        <taxon>Bacteroidota</taxon>
        <taxon>Sphingobacteriia</taxon>
        <taxon>Sphingobacteriales</taxon>
        <taxon>environmental samples</taxon>
    </lineage>
</organism>